<dbReference type="InterPro" id="IPR006665">
    <property type="entry name" value="OmpA-like"/>
</dbReference>
<evidence type="ECO:0000256" key="5">
    <source>
        <dbReference type="SAM" id="SignalP"/>
    </source>
</evidence>
<dbReference type="Proteomes" id="UP000179860">
    <property type="component" value="Chromosome 2"/>
</dbReference>
<dbReference type="PRINTS" id="PR01023">
    <property type="entry name" value="NAFLGMOTY"/>
</dbReference>
<reference evidence="7" key="2">
    <citation type="submission" date="2021-06" db="EMBL/GenBank/DDBJ databases">
        <authorList>
            <person name="Rogers T.H."/>
            <person name="Ramsay J.P."/>
            <person name="Wang P."/>
            <person name="Terpolilli J."/>
        </authorList>
    </citation>
    <scope>NUCLEOTIDE SEQUENCE [LARGE SCALE GENOMIC DNA]</scope>
    <source>
        <strain evidence="7">WSM5005</strain>
    </source>
</reference>
<dbReference type="STRING" id="754502.BJG93_18195"/>
<dbReference type="Pfam" id="PF00691">
    <property type="entry name" value="OmpA"/>
    <property type="match status" value="1"/>
</dbReference>
<sequence length="242" mass="25459">MKFDTTQKFGAALLISVALAGCSAASGPTFSAYSINLPNDQKAFQVSCEGLFSSQDTCYSKAREICGKNPMRPTQEIAPLAAAGSHRDARTLTFQCGTAPVAQTAPLTAPTPVAAPTAVTQVPAPARTPPQKLSLSADANFELDKATLTTDARLRLDALIKTAAGTTFDTVTVNGYTDATASNAYNQKLSTQRAQSVAQYLQSRGLKSRQFVVNGYGSAHPVAPNTSASGRAKNRRVEIDLN</sequence>
<feature type="signal peptide" evidence="5">
    <location>
        <begin position="1"/>
        <end position="20"/>
    </location>
</feature>
<keyword evidence="2 4" id="KW-0472">Membrane</keyword>
<dbReference type="OrthoDB" id="9782229at2"/>
<dbReference type="GO" id="GO:0009279">
    <property type="term" value="C:cell outer membrane"/>
    <property type="evidence" value="ECO:0007669"/>
    <property type="project" value="UniProtKB-SubCell"/>
</dbReference>
<dbReference type="Gene3D" id="3.30.1330.60">
    <property type="entry name" value="OmpA-like domain"/>
    <property type="match status" value="1"/>
</dbReference>
<accession>A0A1I9YMA3</accession>
<keyword evidence="5" id="KW-0732">Signal</keyword>
<organism evidence="7 8">
    <name type="scientific">Paraburkholderia sprentiae WSM5005</name>
    <dbReference type="NCBI Taxonomy" id="754502"/>
    <lineage>
        <taxon>Bacteria</taxon>
        <taxon>Pseudomonadati</taxon>
        <taxon>Pseudomonadota</taxon>
        <taxon>Betaproteobacteria</taxon>
        <taxon>Burkholderiales</taxon>
        <taxon>Burkholderiaceae</taxon>
        <taxon>Paraburkholderia</taxon>
    </lineage>
</organism>
<reference evidence="7" key="1">
    <citation type="submission" date="2016-09" db="EMBL/GenBank/DDBJ databases">
        <title>The Complete Genome of Burkholderia sprentiae wsm5005.</title>
        <authorList>
            <person name="De Meyer S."/>
            <person name="Wang P."/>
            <person name="Terpolilli J."/>
        </authorList>
    </citation>
    <scope>NUCLEOTIDE SEQUENCE [LARGE SCALE GENOMIC DNA]</scope>
    <source>
        <strain evidence="7">WSM5005</strain>
    </source>
</reference>
<feature type="chain" id="PRO_5009607437" evidence="5">
    <location>
        <begin position="21"/>
        <end position="242"/>
    </location>
</feature>
<dbReference type="RefSeq" id="WP_051374153.1">
    <property type="nucleotide sequence ID" value="NZ_CP017562.2"/>
</dbReference>
<dbReference type="KEGG" id="pspw:BJG93_18195"/>
<dbReference type="PROSITE" id="PS51123">
    <property type="entry name" value="OMPA_2"/>
    <property type="match status" value="1"/>
</dbReference>
<dbReference type="AlphaFoldDB" id="A0A1I9YMA3"/>
<proteinExistence type="predicted"/>
<evidence type="ECO:0000256" key="1">
    <source>
        <dbReference type="ARBA" id="ARBA00004442"/>
    </source>
</evidence>
<dbReference type="SUPFAM" id="SSF103088">
    <property type="entry name" value="OmpA-like"/>
    <property type="match status" value="1"/>
</dbReference>
<evidence type="ECO:0000256" key="4">
    <source>
        <dbReference type="PROSITE-ProRule" id="PRU00473"/>
    </source>
</evidence>
<gene>
    <name evidence="7" type="ORF">BJG93_18195</name>
</gene>
<evidence type="ECO:0000256" key="2">
    <source>
        <dbReference type="ARBA" id="ARBA00023136"/>
    </source>
</evidence>
<evidence type="ECO:0000256" key="3">
    <source>
        <dbReference type="ARBA" id="ARBA00023237"/>
    </source>
</evidence>
<name>A0A1I9YMA3_9BURK</name>
<dbReference type="InterPro" id="IPR006664">
    <property type="entry name" value="OMP_bac"/>
</dbReference>
<dbReference type="InterPro" id="IPR036737">
    <property type="entry name" value="OmpA-like_sf"/>
</dbReference>
<dbReference type="PROSITE" id="PS51257">
    <property type="entry name" value="PROKAR_LIPOPROTEIN"/>
    <property type="match status" value="1"/>
</dbReference>
<comment type="subcellular location">
    <subcellularLocation>
        <location evidence="1">Cell outer membrane</location>
    </subcellularLocation>
</comment>
<keyword evidence="3" id="KW-0998">Cell outer membrane</keyword>
<evidence type="ECO:0000313" key="7">
    <source>
        <dbReference type="EMBL" id="APA87436.1"/>
    </source>
</evidence>
<evidence type="ECO:0000259" key="6">
    <source>
        <dbReference type="PROSITE" id="PS51123"/>
    </source>
</evidence>
<dbReference type="CDD" id="cd07185">
    <property type="entry name" value="OmpA_C-like"/>
    <property type="match status" value="1"/>
</dbReference>
<dbReference type="PRINTS" id="PR01021">
    <property type="entry name" value="OMPADOMAIN"/>
</dbReference>
<dbReference type="InterPro" id="IPR050330">
    <property type="entry name" value="Bact_OuterMem_StrucFunc"/>
</dbReference>
<dbReference type="PANTHER" id="PTHR30329:SF21">
    <property type="entry name" value="LIPOPROTEIN YIAD-RELATED"/>
    <property type="match status" value="1"/>
</dbReference>
<feature type="domain" description="OmpA-like" evidence="6">
    <location>
        <begin position="128"/>
        <end position="242"/>
    </location>
</feature>
<dbReference type="EMBL" id="CP017562">
    <property type="protein sequence ID" value="APA87436.1"/>
    <property type="molecule type" value="Genomic_DNA"/>
</dbReference>
<keyword evidence="8" id="KW-1185">Reference proteome</keyword>
<evidence type="ECO:0000313" key="8">
    <source>
        <dbReference type="Proteomes" id="UP000179860"/>
    </source>
</evidence>
<dbReference type="PANTHER" id="PTHR30329">
    <property type="entry name" value="STATOR ELEMENT OF FLAGELLAR MOTOR COMPLEX"/>
    <property type="match status" value="1"/>
</dbReference>
<protein>
    <submittedName>
        <fullName evidence="7">OmpA family protein</fullName>
    </submittedName>
</protein>